<feature type="non-terminal residue" evidence="2">
    <location>
        <position position="155"/>
    </location>
</feature>
<evidence type="ECO:0000313" key="2">
    <source>
        <dbReference type="EMBL" id="GCC48951.1"/>
    </source>
</evidence>
<dbReference type="EMBL" id="BEZZ01254477">
    <property type="protein sequence ID" value="GCC48951.1"/>
    <property type="molecule type" value="Genomic_DNA"/>
</dbReference>
<organism evidence="2 3">
    <name type="scientific">Chiloscyllium punctatum</name>
    <name type="common">Brownbanded bambooshark</name>
    <name type="synonym">Hemiscyllium punctatum</name>
    <dbReference type="NCBI Taxonomy" id="137246"/>
    <lineage>
        <taxon>Eukaryota</taxon>
        <taxon>Metazoa</taxon>
        <taxon>Chordata</taxon>
        <taxon>Craniata</taxon>
        <taxon>Vertebrata</taxon>
        <taxon>Chondrichthyes</taxon>
        <taxon>Elasmobranchii</taxon>
        <taxon>Galeomorphii</taxon>
        <taxon>Galeoidea</taxon>
        <taxon>Orectolobiformes</taxon>
        <taxon>Hemiscylliidae</taxon>
        <taxon>Chiloscyllium</taxon>
    </lineage>
</organism>
<feature type="compositionally biased region" description="Basic residues" evidence="1">
    <location>
        <begin position="118"/>
        <end position="140"/>
    </location>
</feature>
<reference evidence="2 3" key="1">
    <citation type="journal article" date="2018" name="Nat. Ecol. Evol.">
        <title>Shark genomes provide insights into elasmobranch evolution and the origin of vertebrates.</title>
        <authorList>
            <person name="Hara Y"/>
            <person name="Yamaguchi K"/>
            <person name="Onimaru K"/>
            <person name="Kadota M"/>
            <person name="Koyanagi M"/>
            <person name="Keeley SD"/>
            <person name="Tatsumi K"/>
            <person name="Tanaka K"/>
            <person name="Motone F"/>
            <person name="Kageyama Y"/>
            <person name="Nozu R"/>
            <person name="Adachi N"/>
            <person name="Nishimura O"/>
            <person name="Nakagawa R"/>
            <person name="Tanegashima C"/>
            <person name="Kiyatake I"/>
            <person name="Matsumoto R"/>
            <person name="Murakumo K"/>
            <person name="Nishida K"/>
            <person name="Terakita A"/>
            <person name="Kuratani S"/>
            <person name="Sato K"/>
            <person name="Hyodo S Kuraku.S."/>
        </authorList>
    </citation>
    <scope>NUCLEOTIDE SEQUENCE [LARGE SCALE GENOMIC DNA]</scope>
</reference>
<keyword evidence="3" id="KW-1185">Reference proteome</keyword>
<gene>
    <name evidence="2" type="ORF">chiPu_0033104</name>
</gene>
<name>A0A401U232_CHIPU</name>
<feature type="non-terminal residue" evidence="2">
    <location>
        <position position="1"/>
    </location>
</feature>
<dbReference type="Proteomes" id="UP000287033">
    <property type="component" value="Unassembled WGS sequence"/>
</dbReference>
<protein>
    <submittedName>
        <fullName evidence="2">Uncharacterized protein</fullName>
    </submittedName>
</protein>
<dbReference type="AlphaFoldDB" id="A0A401U232"/>
<feature type="compositionally biased region" description="Basic residues" evidence="1">
    <location>
        <begin position="68"/>
        <end position="80"/>
    </location>
</feature>
<evidence type="ECO:0000256" key="1">
    <source>
        <dbReference type="SAM" id="MobiDB-lite"/>
    </source>
</evidence>
<accession>A0A401U232</accession>
<feature type="compositionally biased region" description="Basic and acidic residues" evidence="1">
    <location>
        <begin position="141"/>
        <end position="155"/>
    </location>
</feature>
<evidence type="ECO:0000313" key="3">
    <source>
        <dbReference type="Proteomes" id="UP000287033"/>
    </source>
</evidence>
<sequence length="155" mass="18059">KPGSNSRAIRQKQKENTHGSRRAPGHRPQQAGDPQYRAVAVGSAGEADSGRRYHRRRERQDISDRPLQGRRYRRRHHDRRCHGNDGRTRPDRQPRPSGRRRLDAAAEPDQLDRQLSAWRRHHHDLRRRGTHARPAARRGRRQGDGDLRAARVLDV</sequence>
<feature type="compositionally biased region" description="Basic and acidic residues" evidence="1">
    <location>
        <begin position="81"/>
        <end position="104"/>
    </location>
</feature>
<feature type="region of interest" description="Disordered" evidence="1">
    <location>
        <begin position="1"/>
        <end position="155"/>
    </location>
</feature>
<comment type="caution">
    <text evidence="2">The sequence shown here is derived from an EMBL/GenBank/DDBJ whole genome shotgun (WGS) entry which is preliminary data.</text>
</comment>
<proteinExistence type="predicted"/>